<evidence type="ECO:0000313" key="1">
    <source>
        <dbReference type="EMBL" id="KGX84125.1"/>
    </source>
</evidence>
<gene>
    <name evidence="1" type="ORF">N783_19065</name>
</gene>
<sequence>MVGPEGELFSQLQGNPNEFGKCSNCGKFLQNKKEAKMKMCTDCQKRDNNEEIDVRTGE</sequence>
<dbReference type="eggNOG" id="ENOG5033BU9">
    <property type="taxonomic scope" value="Bacteria"/>
</dbReference>
<proteinExistence type="predicted"/>
<evidence type="ECO:0000313" key="2">
    <source>
        <dbReference type="Proteomes" id="UP000030403"/>
    </source>
</evidence>
<keyword evidence="2" id="KW-1185">Reference proteome</keyword>
<comment type="caution">
    <text evidence="1">The sequence shown here is derived from an EMBL/GenBank/DDBJ whole genome shotgun (WGS) entry which is preliminary data.</text>
</comment>
<accession>A0A0A5FZ79</accession>
<protein>
    <submittedName>
        <fullName evidence="1">Uncharacterized protein</fullName>
    </submittedName>
</protein>
<dbReference type="RefSeq" id="WP_169449760.1">
    <property type="nucleotide sequence ID" value="NZ_AULJ01000062.1"/>
</dbReference>
<name>A0A0A5FZ79_9BACI</name>
<organism evidence="1 2">
    <name type="scientific">Pontibacillus marinus BH030004 = DSM 16465</name>
    <dbReference type="NCBI Taxonomy" id="1385511"/>
    <lineage>
        <taxon>Bacteria</taxon>
        <taxon>Bacillati</taxon>
        <taxon>Bacillota</taxon>
        <taxon>Bacilli</taxon>
        <taxon>Bacillales</taxon>
        <taxon>Bacillaceae</taxon>
        <taxon>Pontibacillus</taxon>
    </lineage>
</organism>
<dbReference type="EMBL" id="AVPF01000066">
    <property type="protein sequence ID" value="KGX84125.1"/>
    <property type="molecule type" value="Genomic_DNA"/>
</dbReference>
<reference evidence="1 2" key="1">
    <citation type="submission" date="2013-08" db="EMBL/GenBank/DDBJ databases">
        <authorList>
            <person name="Huang J."/>
            <person name="Wang G."/>
        </authorList>
    </citation>
    <scope>NUCLEOTIDE SEQUENCE [LARGE SCALE GENOMIC DNA]</scope>
    <source>
        <strain evidence="1 2">BH030004</strain>
    </source>
</reference>
<dbReference type="AlphaFoldDB" id="A0A0A5FZ79"/>
<dbReference type="Proteomes" id="UP000030403">
    <property type="component" value="Unassembled WGS sequence"/>
</dbReference>